<comment type="similarity">
    <text evidence="1">Belongs to the peptidase S9C family.</text>
</comment>
<dbReference type="SUPFAM" id="SSF82171">
    <property type="entry name" value="DPP6 N-terminal domain-like"/>
    <property type="match status" value="1"/>
</dbReference>
<proteinExistence type="inferred from homology"/>
<keyword evidence="2" id="KW-0378">Hydrolase</keyword>
<dbReference type="SUPFAM" id="SSF50129">
    <property type="entry name" value="GroES-like"/>
    <property type="match status" value="1"/>
</dbReference>
<dbReference type="InterPro" id="IPR001375">
    <property type="entry name" value="Peptidase_S9_cat"/>
</dbReference>
<evidence type="ECO:0000256" key="4">
    <source>
        <dbReference type="SAM" id="MobiDB-lite"/>
    </source>
</evidence>
<dbReference type="InterPro" id="IPR011032">
    <property type="entry name" value="GroES-like_sf"/>
</dbReference>
<dbReference type="Proteomes" id="UP000572817">
    <property type="component" value="Unassembled WGS sequence"/>
</dbReference>
<dbReference type="InterPro" id="IPR029058">
    <property type="entry name" value="AB_hydrolase_fold"/>
</dbReference>
<dbReference type="Gene3D" id="2.120.10.30">
    <property type="entry name" value="TolB, C-terminal domain"/>
    <property type="match status" value="1"/>
</dbReference>
<evidence type="ECO:0000259" key="5">
    <source>
        <dbReference type="Pfam" id="PF00326"/>
    </source>
</evidence>
<feature type="compositionally biased region" description="Polar residues" evidence="4">
    <location>
        <begin position="51"/>
        <end position="60"/>
    </location>
</feature>
<name>A0A8H4IMC9_9PEZI</name>
<gene>
    <name evidence="6" type="ORF">GTA08_BOTSDO07488</name>
</gene>
<keyword evidence="7" id="KW-1185">Reference proteome</keyword>
<dbReference type="Gene3D" id="3.90.180.10">
    <property type="entry name" value="Medium-chain alcohol dehydrogenases, catalytic domain"/>
    <property type="match status" value="1"/>
</dbReference>
<comment type="caution">
    <text evidence="6">The sequence shown here is derived from an EMBL/GenBank/DDBJ whole genome shotgun (WGS) entry which is preliminary data.</text>
</comment>
<feature type="region of interest" description="Disordered" evidence="4">
    <location>
        <begin position="48"/>
        <end position="69"/>
    </location>
</feature>
<reference evidence="6" key="1">
    <citation type="submission" date="2020-04" db="EMBL/GenBank/DDBJ databases">
        <title>Genome Assembly and Annotation of Botryosphaeria dothidea sdau 11-99, a Latent Pathogen of Apple Fruit Ring Rot in China.</title>
        <authorList>
            <person name="Yu C."/>
            <person name="Diao Y."/>
            <person name="Lu Q."/>
            <person name="Zhao J."/>
            <person name="Cui S."/>
            <person name="Peng C."/>
            <person name="He B."/>
            <person name="Liu H."/>
        </authorList>
    </citation>
    <scope>NUCLEOTIDE SEQUENCE [LARGE SCALE GENOMIC DNA]</scope>
    <source>
        <strain evidence="6">Sdau11-99</strain>
    </source>
</reference>
<evidence type="ECO:0000256" key="1">
    <source>
        <dbReference type="ARBA" id="ARBA00010040"/>
    </source>
</evidence>
<evidence type="ECO:0000313" key="7">
    <source>
        <dbReference type="Proteomes" id="UP000572817"/>
    </source>
</evidence>
<dbReference type="InterPro" id="IPR011042">
    <property type="entry name" value="6-blade_b-propeller_TolB-like"/>
</dbReference>
<accession>A0A8H4IMC9</accession>
<evidence type="ECO:0000313" key="6">
    <source>
        <dbReference type="EMBL" id="KAF4304145.1"/>
    </source>
</evidence>
<dbReference type="GO" id="GO:0004252">
    <property type="term" value="F:serine-type endopeptidase activity"/>
    <property type="evidence" value="ECO:0007669"/>
    <property type="project" value="TreeGrafter"/>
</dbReference>
<dbReference type="Pfam" id="PF00326">
    <property type="entry name" value="Peptidase_S9"/>
    <property type="match status" value="1"/>
</dbReference>
<dbReference type="CDD" id="cd05188">
    <property type="entry name" value="MDR"/>
    <property type="match status" value="1"/>
</dbReference>
<dbReference type="OrthoDB" id="5407715at2759"/>
<dbReference type="PANTHER" id="PTHR42776">
    <property type="entry name" value="SERINE PEPTIDASE S9 FAMILY MEMBER"/>
    <property type="match status" value="1"/>
</dbReference>
<dbReference type="EMBL" id="WWBZ02000051">
    <property type="protein sequence ID" value="KAF4304145.1"/>
    <property type="molecule type" value="Genomic_DNA"/>
</dbReference>
<dbReference type="Gene3D" id="3.40.50.720">
    <property type="entry name" value="NAD(P)-binding Rossmann-like Domain"/>
    <property type="match status" value="1"/>
</dbReference>
<dbReference type="PANTHER" id="PTHR42776:SF4">
    <property type="entry name" value="ACYLAMINO-ACID-RELEASING ENZYME"/>
    <property type="match status" value="1"/>
</dbReference>
<dbReference type="Gene3D" id="3.40.50.1820">
    <property type="entry name" value="alpha/beta hydrolase"/>
    <property type="match status" value="1"/>
</dbReference>
<dbReference type="SUPFAM" id="SSF53474">
    <property type="entry name" value="alpha/beta-Hydrolases"/>
    <property type="match status" value="1"/>
</dbReference>
<evidence type="ECO:0000256" key="2">
    <source>
        <dbReference type="ARBA" id="ARBA00022801"/>
    </source>
</evidence>
<feature type="domain" description="Peptidase S9 prolyl oligopeptidase catalytic" evidence="5">
    <location>
        <begin position="262"/>
        <end position="478"/>
    </location>
</feature>
<dbReference type="InterPro" id="IPR036291">
    <property type="entry name" value="NAD(P)-bd_dom_sf"/>
</dbReference>
<dbReference type="AlphaFoldDB" id="A0A8H4IMC9"/>
<evidence type="ECO:0000256" key="3">
    <source>
        <dbReference type="ARBA" id="ARBA00032829"/>
    </source>
</evidence>
<dbReference type="GO" id="GO:0006508">
    <property type="term" value="P:proteolysis"/>
    <property type="evidence" value="ECO:0007669"/>
    <property type="project" value="InterPro"/>
</dbReference>
<protein>
    <recommendedName>
        <fullName evidence="3">Dipeptidyl-peptidase V</fullName>
    </recommendedName>
</protein>
<organism evidence="6 7">
    <name type="scientific">Botryosphaeria dothidea</name>
    <dbReference type="NCBI Taxonomy" id="55169"/>
    <lineage>
        <taxon>Eukaryota</taxon>
        <taxon>Fungi</taxon>
        <taxon>Dikarya</taxon>
        <taxon>Ascomycota</taxon>
        <taxon>Pezizomycotina</taxon>
        <taxon>Dothideomycetes</taxon>
        <taxon>Dothideomycetes incertae sedis</taxon>
        <taxon>Botryosphaeriales</taxon>
        <taxon>Botryosphaeriaceae</taxon>
        <taxon>Botryosphaeria</taxon>
    </lineage>
</organism>
<dbReference type="SUPFAM" id="SSF51735">
    <property type="entry name" value="NAD(P)-binding Rossmann-fold domains"/>
    <property type="match status" value="1"/>
</dbReference>
<sequence length="761" mass="82295">MSFWSPDSKDLFYTTDDTPEPYYGNSVSTLHKLRVSDGASTFSRALEIPKSNHTTGNSESEIQKDKIPLSPAPGLIWSPSGDRAAFVTDNPAAPPNFAQPEIFIMDLASGAVEMLTGGYDREVSELNGSKMLWLDDERLLAVDYDEAAGGEDVGLKEERTEARVFTVASDFVTPPEIWEIVGETDNKATEARPLTRINAFLTDDLRLRGPETISYKGPGGQMIRGWMYTSPSFEPDNNTAPTKHPLLLYPHGGPYYFWSSNFFPNFHVLADAGYFVLAVNPRGSMSYGQDFASALADRWPGPDYDDYMAGVDHVLSTYATFIDATKVGIIGGSAGGLLVDWAITHTTRFTAAVSYSDIADNSAYWFIGDEPSLQRDDNSTQPPPWRIPLDVELSPITHGLNASTTTPTLFLSGTRDFRTPAPAGGQIMFRLLKYLCVPTALVQFDGAGHGIDPAASDDPRHAVLSLHYQLRWLGKWLKGEAAPEFDPITVETVPIPQAGLGSVVVKILSVLVIPYSGDVLSGKRGYPLPLPFTPGLQAICRVTEAGPDATTLALGQLVLFDATIRGRDDPDVIFVSGMLEGFTEAARKLSRNEWRDSTYAEYAKLPLENCLPLNEQRLQALGYAADDLLHLTAMLVPMGGLSDLGLKGGETIVIAPATGHYGSAAVHIALAMGARVIAMGRNEESPAKLQALDGRRVATVRISNDVERDTQALVSNAGGKLDAFLDISSPMAAGSTHFISCINALKFGARVSLMGGVHVEL</sequence>